<dbReference type="STRING" id="1503961.SAMN05421736_104207"/>
<dbReference type="GO" id="GO:0005737">
    <property type="term" value="C:cytoplasm"/>
    <property type="evidence" value="ECO:0007669"/>
    <property type="project" value="TreeGrafter"/>
</dbReference>
<name>A0A1H3NTZ5_9BACI</name>
<dbReference type="Proteomes" id="UP000198935">
    <property type="component" value="Unassembled WGS sequence"/>
</dbReference>
<feature type="binding site" evidence="4">
    <location>
        <position position="227"/>
    </location>
    <ligand>
        <name>a divalent metal cation</name>
        <dbReference type="ChEBI" id="CHEBI:60240"/>
        <label>1</label>
    </ligand>
</feature>
<feature type="binding site" evidence="4">
    <location>
        <position position="63"/>
    </location>
    <ligand>
        <name>a divalent metal cation</name>
        <dbReference type="ChEBI" id="CHEBI:60240"/>
        <label>1</label>
    </ligand>
</feature>
<protein>
    <recommendedName>
        <fullName evidence="2">GTP cyclohydrolase 1 type 2 homolog</fullName>
    </recommendedName>
</protein>
<dbReference type="Gene3D" id="3.40.1390.30">
    <property type="entry name" value="NIF3 (NGG1p interacting factor 3)-like"/>
    <property type="match status" value="1"/>
</dbReference>
<keyword evidence="3 4" id="KW-0479">Metal-binding</keyword>
<dbReference type="EMBL" id="FNPI01000004">
    <property type="protein sequence ID" value="SDY92397.1"/>
    <property type="molecule type" value="Genomic_DNA"/>
</dbReference>
<dbReference type="AlphaFoldDB" id="A0A1H3NTZ5"/>
<organism evidence="5 6">
    <name type="scientific">Evansella caseinilytica</name>
    <dbReference type="NCBI Taxonomy" id="1503961"/>
    <lineage>
        <taxon>Bacteria</taxon>
        <taxon>Bacillati</taxon>
        <taxon>Bacillota</taxon>
        <taxon>Bacilli</taxon>
        <taxon>Bacillales</taxon>
        <taxon>Bacillaceae</taxon>
        <taxon>Evansella</taxon>
    </lineage>
</organism>
<proteinExistence type="inferred from homology"/>
<evidence type="ECO:0000313" key="6">
    <source>
        <dbReference type="Proteomes" id="UP000198935"/>
    </source>
</evidence>
<keyword evidence="5" id="KW-0378">Hydrolase</keyword>
<feature type="binding site" evidence="4">
    <location>
        <position position="231"/>
    </location>
    <ligand>
        <name>a divalent metal cation</name>
        <dbReference type="ChEBI" id="CHEBI:60240"/>
        <label>1</label>
    </ligand>
</feature>
<dbReference type="InterPro" id="IPR002678">
    <property type="entry name" value="DUF34/NIF3"/>
</dbReference>
<accession>A0A1H3NTZ5</accession>
<reference evidence="6" key="1">
    <citation type="submission" date="2016-10" db="EMBL/GenBank/DDBJ databases">
        <authorList>
            <person name="Varghese N."/>
            <person name="Submissions S."/>
        </authorList>
    </citation>
    <scope>NUCLEOTIDE SEQUENCE [LARGE SCALE GENOMIC DNA]</scope>
    <source>
        <strain evidence="6">SP</strain>
    </source>
</reference>
<evidence type="ECO:0000256" key="2">
    <source>
        <dbReference type="ARBA" id="ARBA00022112"/>
    </source>
</evidence>
<sequence length="263" mass="30108">MKTTVHDVIQKLTAKVNTLENTVDTLKCGNPQMKVTGITVTFMPTYAAIEKTIELGANLLITHEGLFYSHWDAYELDEKQVYNEKRRLLHESGIAVYRFHDYWHRYKPDGIMQGLVEALEWNAYVEKHHSAATVLNLPETNLEEISRHVKQQLEIDFVRVTGDLAMPCTRIGLLAGYRGGSSLSIPLFEKENLDVIIYGEGPEWETPEYVKDSISQGRKRAIIILGHGESEEPGMKFLAERMVEMFPQLPVHYLLTVQNFQVM</sequence>
<dbReference type="Pfam" id="PF01784">
    <property type="entry name" value="DUF34_NIF3"/>
    <property type="match status" value="1"/>
</dbReference>
<dbReference type="GO" id="GO:0046872">
    <property type="term" value="F:metal ion binding"/>
    <property type="evidence" value="ECO:0007669"/>
    <property type="project" value="UniProtKB-KW"/>
</dbReference>
<evidence type="ECO:0000256" key="4">
    <source>
        <dbReference type="PIRSR" id="PIRSR602678-1"/>
    </source>
</evidence>
<dbReference type="InterPro" id="IPR036069">
    <property type="entry name" value="DUF34/NIF3_sf"/>
</dbReference>
<evidence type="ECO:0000313" key="5">
    <source>
        <dbReference type="EMBL" id="SDY92397.1"/>
    </source>
</evidence>
<dbReference type="SUPFAM" id="SSF102705">
    <property type="entry name" value="NIF3 (NGG1p interacting factor 3)-like"/>
    <property type="match status" value="1"/>
</dbReference>
<gene>
    <name evidence="5" type="ORF">SAMN05421736_104207</name>
</gene>
<dbReference type="PANTHER" id="PTHR13799:SF14">
    <property type="entry name" value="GTP CYCLOHYDROLASE 1 TYPE 2 HOMOLOG"/>
    <property type="match status" value="1"/>
</dbReference>
<dbReference type="PANTHER" id="PTHR13799">
    <property type="entry name" value="NGG1 INTERACTING FACTOR 3"/>
    <property type="match status" value="1"/>
</dbReference>
<comment type="similarity">
    <text evidence="1">Belongs to the GTP cyclohydrolase I type 2/NIF3 family.</text>
</comment>
<dbReference type="GO" id="GO:0016787">
    <property type="term" value="F:hydrolase activity"/>
    <property type="evidence" value="ECO:0007669"/>
    <property type="project" value="UniProtKB-KW"/>
</dbReference>
<dbReference type="OrthoDB" id="1116574at2"/>
<evidence type="ECO:0000256" key="3">
    <source>
        <dbReference type="ARBA" id="ARBA00022723"/>
    </source>
</evidence>
<evidence type="ECO:0000256" key="1">
    <source>
        <dbReference type="ARBA" id="ARBA00006964"/>
    </source>
</evidence>
<keyword evidence="6" id="KW-1185">Reference proteome</keyword>